<dbReference type="SUPFAM" id="SSF54637">
    <property type="entry name" value="Thioesterase/thiol ester dehydrase-isomerase"/>
    <property type="match status" value="1"/>
</dbReference>
<dbReference type="PANTHER" id="PTHR31793:SF27">
    <property type="entry name" value="NOVEL THIOESTERASE SUPERFAMILY DOMAIN AND SAPOSIN A-TYPE DOMAIN CONTAINING PROTEIN (0610012H03RIK)"/>
    <property type="match status" value="1"/>
</dbReference>
<comment type="caution">
    <text evidence="3">The sequence shown here is derived from an EMBL/GenBank/DDBJ whole genome shotgun (WGS) entry which is preliminary data.</text>
</comment>
<comment type="similarity">
    <text evidence="1">Belongs to the 4-hydroxybenzoyl-CoA thioesterase family.</text>
</comment>
<evidence type="ECO:0000256" key="2">
    <source>
        <dbReference type="ARBA" id="ARBA00022801"/>
    </source>
</evidence>
<sequence>MSRIKITMPTDYTYKVSIPVRITDLNYGNHLGNDKLLSILHEARVMFLNHFGYTEMDCAGVGLIMADVAIEYKNEAFYGDVLSIQLVAGDFSRVGFDLYYLVQTETKVIAKAKTGMVTFNYQSKSVVAVPEILLSQFVSQNI</sequence>
<dbReference type="AlphaFoldDB" id="A0A6I3LHE5"/>
<evidence type="ECO:0000313" key="4">
    <source>
        <dbReference type="Proteomes" id="UP000438760"/>
    </source>
</evidence>
<dbReference type="EMBL" id="WMJX01000003">
    <property type="protein sequence ID" value="MTG96996.1"/>
    <property type="molecule type" value="Genomic_DNA"/>
</dbReference>
<dbReference type="InterPro" id="IPR050563">
    <property type="entry name" value="4-hydroxybenzoyl-CoA_TE"/>
</dbReference>
<gene>
    <name evidence="3" type="ORF">GJV76_02415</name>
</gene>
<dbReference type="RefSeq" id="WP_155091047.1">
    <property type="nucleotide sequence ID" value="NZ_CP102754.1"/>
</dbReference>
<organism evidence="3 4">
    <name type="scientific">Myroides albus</name>
    <dbReference type="NCBI Taxonomy" id="2562892"/>
    <lineage>
        <taxon>Bacteria</taxon>
        <taxon>Pseudomonadati</taxon>
        <taxon>Bacteroidota</taxon>
        <taxon>Flavobacteriia</taxon>
        <taxon>Flavobacteriales</taxon>
        <taxon>Flavobacteriaceae</taxon>
        <taxon>Myroides</taxon>
    </lineage>
</organism>
<evidence type="ECO:0000256" key="1">
    <source>
        <dbReference type="ARBA" id="ARBA00005953"/>
    </source>
</evidence>
<dbReference type="CDD" id="cd00586">
    <property type="entry name" value="4HBT"/>
    <property type="match status" value="1"/>
</dbReference>
<dbReference type="OrthoDB" id="333038at2"/>
<dbReference type="GO" id="GO:0047617">
    <property type="term" value="F:fatty acyl-CoA hydrolase activity"/>
    <property type="evidence" value="ECO:0007669"/>
    <property type="project" value="TreeGrafter"/>
</dbReference>
<keyword evidence="4" id="KW-1185">Reference proteome</keyword>
<reference evidence="3 4" key="1">
    <citation type="submission" date="2019-11" db="EMBL/GenBank/DDBJ databases">
        <title>Genome of Strain BIT-d1.</title>
        <authorList>
            <person name="Yang Y."/>
        </authorList>
    </citation>
    <scope>NUCLEOTIDE SEQUENCE [LARGE SCALE GENOMIC DNA]</scope>
    <source>
        <strain evidence="3 4">BIT-d1</strain>
    </source>
</reference>
<dbReference type="Gene3D" id="3.10.129.10">
    <property type="entry name" value="Hotdog Thioesterase"/>
    <property type="match status" value="1"/>
</dbReference>
<accession>A0A6I3LHE5</accession>
<evidence type="ECO:0000313" key="3">
    <source>
        <dbReference type="EMBL" id="MTG96996.1"/>
    </source>
</evidence>
<keyword evidence="2" id="KW-0378">Hydrolase</keyword>
<proteinExistence type="inferred from homology"/>
<dbReference type="Pfam" id="PF13279">
    <property type="entry name" value="4HBT_2"/>
    <property type="match status" value="1"/>
</dbReference>
<dbReference type="InterPro" id="IPR029069">
    <property type="entry name" value="HotDog_dom_sf"/>
</dbReference>
<dbReference type="Proteomes" id="UP000438760">
    <property type="component" value="Unassembled WGS sequence"/>
</dbReference>
<dbReference type="PANTHER" id="PTHR31793">
    <property type="entry name" value="4-HYDROXYBENZOYL-COA THIOESTERASE FAMILY MEMBER"/>
    <property type="match status" value="1"/>
</dbReference>
<protein>
    <submittedName>
        <fullName evidence="3">Thioesterase</fullName>
    </submittedName>
</protein>
<name>A0A6I3LHE5_9FLAO</name>